<evidence type="ECO:0000313" key="3">
    <source>
        <dbReference type="Proteomes" id="UP001576774"/>
    </source>
</evidence>
<accession>A0ABV4WZX1</accession>
<sequence>MLQLELSQAQGLISIIEFKPTDMQYFNYLKEALYIVAAIVTIYQICQELAIACGILLAIFIVYYLIAHL</sequence>
<proteinExistence type="predicted"/>
<gene>
    <name evidence="2" type="ORF">ACE1CC_04135</name>
</gene>
<comment type="caution">
    <text evidence="2">The sequence shown here is derived from an EMBL/GenBank/DDBJ whole genome shotgun (WGS) entry which is preliminary data.</text>
</comment>
<dbReference type="RefSeq" id="WP_413269204.1">
    <property type="nucleotide sequence ID" value="NZ_JBHFNQ010000037.1"/>
</dbReference>
<keyword evidence="1" id="KW-0472">Membrane</keyword>
<evidence type="ECO:0000313" key="2">
    <source>
        <dbReference type="EMBL" id="MFB2876061.1"/>
    </source>
</evidence>
<organism evidence="2 3">
    <name type="scientific">Floridaenema aerugineum BLCC-F46</name>
    <dbReference type="NCBI Taxonomy" id="3153654"/>
    <lineage>
        <taxon>Bacteria</taxon>
        <taxon>Bacillati</taxon>
        <taxon>Cyanobacteriota</taxon>
        <taxon>Cyanophyceae</taxon>
        <taxon>Oscillatoriophycideae</taxon>
        <taxon>Aerosakkonematales</taxon>
        <taxon>Aerosakkonemataceae</taxon>
        <taxon>Floridanema</taxon>
        <taxon>Floridanema aerugineum</taxon>
    </lineage>
</organism>
<keyword evidence="3" id="KW-1185">Reference proteome</keyword>
<feature type="transmembrane region" description="Helical" evidence="1">
    <location>
        <begin position="33"/>
        <end position="66"/>
    </location>
</feature>
<keyword evidence="1" id="KW-0812">Transmembrane</keyword>
<dbReference type="EMBL" id="JBHFNQ010000037">
    <property type="protein sequence ID" value="MFB2876061.1"/>
    <property type="molecule type" value="Genomic_DNA"/>
</dbReference>
<reference evidence="2 3" key="1">
    <citation type="submission" date="2024-09" db="EMBL/GenBank/DDBJ databases">
        <title>Floridaenema gen nov. (Aerosakkonemataceae, Aerosakkonematales ord. nov., Cyanobacteria) from benthic tropical and subtropical fresh waters, with the description of four new species.</title>
        <authorList>
            <person name="Moretto J.A."/>
            <person name="Berthold D.E."/>
            <person name="Lefler F.W."/>
            <person name="Huang I.-S."/>
            <person name="Laughinghouse H. IV."/>
        </authorList>
    </citation>
    <scope>NUCLEOTIDE SEQUENCE [LARGE SCALE GENOMIC DNA]</scope>
    <source>
        <strain evidence="2 3">BLCC-F46</strain>
    </source>
</reference>
<keyword evidence="1" id="KW-1133">Transmembrane helix</keyword>
<protein>
    <submittedName>
        <fullName evidence="2">Uncharacterized protein</fullName>
    </submittedName>
</protein>
<evidence type="ECO:0000256" key="1">
    <source>
        <dbReference type="SAM" id="Phobius"/>
    </source>
</evidence>
<name>A0ABV4WZX1_9CYAN</name>
<dbReference type="Proteomes" id="UP001576774">
    <property type="component" value="Unassembled WGS sequence"/>
</dbReference>